<dbReference type="EMBL" id="VUNB01000004">
    <property type="protein sequence ID" value="MST69069.1"/>
    <property type="molecule type" value="Genomic_DNA"/>
</dbReference>
<dbReference type="InterPro" id="IPR048279">
    <property type="entry name" value="MdtK-like"/>
</dbReference>
<evidence type="ECO:0000256" key="13">
    <source>
        <dbReference type="ARBA" id="ARBA00023251"/>
    </source>
</evidence>
<comment type="similarity">
    <text evidence="3">Belongs to the multi antimicrobial extrusion (MATE) (TC 2.A.66.1) family. MepA subfamily.</text>
</comment>
<evidence type="ECO:0000256" key="6">
    <source>
        <dbReference type="ARBA" id="ARBA00022448"/>
    </source>
</evidence>
<accession>A0A6A8MA56</accession>
<dbReference type="GO" id="GO:0015297">
    <property type="term" value="F:antiporter activity"/>
    <property type="evidence" value="ECO:0007669"/>
    <property type="project" value="UniProtKB-KW"/>
</dbReference>
<proteinExistence type="inferred from homology"/>
<keyword evidence="9 15" id="KW-0812">Transmembrane</keyword>
<feature type="transmembrane region" description="Helical" evidence="15">
    <location>
        <begin position="42"/>
        <end position="65"/>
    </location>
</feature>
<dbReference type="GO" id="GO:0006811">
    <property type="term" value="P:monoatomic ion transport"/>
    <property type="evidence" value="ECO:0007669"/>
    <property type="project" value="UniProtKB-KW"/>
</dbReference>
<sequence>MTTTPVNRLVVKLAIPSMISMLVSSLYNLADAFFVGQISTQATAAVGVVLPLMAIMQAFGFFCGHGSGNFISMKLGKREIEEARTMAANGFLLSFSIGAAIMVLGIIFLHPLARILGATPTIMKDTAAYMNIILIGAPFFTSQLVINNQLRFEGSASYAMVGLVSGAVLNVILDPLLMFGAGMGVRGAALATIVSQFVSFVLLFIGSRKGPNVPIHLKNVRISRYYFLQICKGGTPSLVRQGLNSAAVSVMNTIAGLLGGDPAIAAMAIVGRVMMISISLLIGFGHGMQPVCTFNYGAGILARLKEAKRFCIKYGTIFMTCAGILFSVFAPEVVKFFRNDPEVIVIGTRALRFLVIAFPLEAYIMMNNMLMQAINKSGPATLLASARSGLCYIPFVLILSHFLGLTGLEMSQMWADIGTFLIAIPLTRKVMKDLDMEDKLRSI</sequence>
<dbReference type="InterPro" id="IPR045070">
    <property type="entry name" value="MATE_MepA-like"/>
</dbReference>
<dbReference type="InterPro" id="IPR050222">
    <property type="entry name" value="MATE_MdtK"/>
</dbReference>
<dbReference type="GO" id="GO:0046677">
    <property type="term" value="P:response to antibiotic"/>
    <property type="evidence" value="ECO:0007669"/>
    <property type="project" value="UniProtKB-KW"/>
</dbReference>
<feature type="transmembrane region" description="Helical" evidence="15">
    <location>
        <begin position="9"/>
        <end position="30"/>
    </location>
</feature>
<feature type="transmembrane region" description="Helical" evidence="15">
    <location>
        <begin position="350"/>
        <end position="370"/>
    </location>
</feature>
<evidence type="ECO:0000256" key="5">
    <source>
        <dbReference type="ARBA" id="ARBA00022106"/>
    </source>
</evidence>
<evidence type="ECO:0000256" key="12">
    <source>
        <dbReference type="ARBA" id="ARBA00023136"/>
    </source>
</evidence>
<gene>
    <name evidence="16" type="ORF">FYJ66_05615</name>
</gene>
<keyword evidence="12 15" id="KW-0472">Membrane</keyword>
<feature type="transmembrane region" description="Helical" evidence="15">
    <location>
        <begin position="86"/>
        <end position="108"/>
    </location>
</feature>
<keyword evidence="7" id="KW-0050">Antiport</keyword>
<protein>
    <recommendedName>
        <fullName evidence="5">Multidrug export protein MepA</fullName>
    </recommendedName>
    <alternativeName>
        <fullName evidence="14">Multidrug-efflux transporter</fullName>
    </alternativeName>
    <alternativeName>
        <fullName evidence="4">Probable multidrug resistance protein NorM</fullName>
    </alternativeName>
</protein>
<evidence type="ECO:0000256" key="9">
    <source>
        <dbReference type="ARBA" id="ARBA00022692"/>
    </source>
</evidence>
<dbReference type="Pfam" id="PF01554">
    <property type="entry name" value="MatE"/>
    <property type="match status" value="2"/>
</dbReference>
<evidence type="ECO:0000256" key="4">
    <source>
        <dbReference type="ARBA" id="ARBA00020268"/>
    </source>
</evidence>
<evidence type="ECO:0000256" key="11">
    <source>
        <dbReference type="ARBA" id="ARBA00023065"/>
    </source>
</evidence>
<dbReference type="NCBIfam" id="TIGR00797">
    <property type="entry name" value="matE"/>
    <property type="match status" value="1"/>
</dbReference>
<evidence type="ECO:0000256" key="7">
    <source>
        <dbReference type="ARBA" id="ARBA00022449"/>
    </source>
</evidence>
<keyword evidence="6" id="KW-0813">Transport</keyword>
<keyword evidence="10 15" id="KW-1133">Transmembrane helix</keyword>
<comment type="function">
    <text evidence="1">Multidrug efflux pump.</text>
</comment>
<evidence type="ECO:0000256" key="15">
    <source>
        <dbReference type="SAM" id="Phobius"/>
    </source>
</evidence>
<dbReference type="PANTHER" id="PTHR43298">
    <property type="entry name" value="MULTIDRUG RESISTANCE PROTEIN NORM-RELATED"/>
    <property type="match status" value="1"/>
</dbReference>
<organism evidence="16">
    <name type="scientific">Baileyella intestinalis</name>
    <dbReference type="NCBI Taxonomy" id="2606709"/>
    <lineage>
        <taxon>Bacteria</taxon>
        <taxon>Bacillati</taxon>
        <taxon>Bacillota</taxon>
        <taxon>Clostridia</taxon>
        <taxon>Peptostreptococcales</taxon>
        <taxon>Anaerovoracaceae</taxon>
        <taxon>Baileyella</taxon>
    </lineage>
</organism>
<evidence type="ECO:0000256" key="1">
    <source>
        <dbReference type="ARBA" id="ARBA00003408"/>
    </source>
</evidence>
<evidence type="ECO:0000256" key="8">
    <source>
        <dbReference type="ARBA" id="ARBA00022475"/>
    </source>
</evidence>
<reference evidence="16" key="1">
    <citation type="submission" date="2019-09" db="EMBL/GenBank/DDBJ databases">
        <title>In-depth cultivation of the pig gut microbiome towards novel bacterial diversity and tailored functional studies.</title>
        <authorList>
            <person name="Wylensek D."/>
            <person name="Hitch T.C.A."/>
            <person name="Clavel T."/>
        </authorList>
    </citation>
    <scope>NUCLEOTIDE SEQUENCE</scope>
    <source>
        <strain evidence="16">RF-744-FAT-WT-3</strain>
    </source>
</reference>
<keyword evidence="8" id="KW-1003">Cell membrane</keyword>
<feature type="transmembrane region" description="Helical" evidence="15">
    <location>
        <begin position="187"/>
        <end position="205"/>
    </location>
</feature>
<feature type="transmembrane region" description="Helical" evidence="15">
    <location>
        <begin position="310"/>
        <end position="330"/>
    </location>
</feature>
<evidence type="ECO:0000313" key="16">
    <source>
        <dbReference type="EMBL" id="MST69069.1"/>
    </source>
</evidence>
<name>A0A6A8MA56_9FIRM</name>
<evidence type="ECO:0000256" key="3">
    <source>
        <dbReference type="ARBA" id="ARBA00008417"/>
    </source>
</evidence>
<dbReference type="InterPro" id="IPR002528">
    <property type="entry name" value="MATE_fam"/>
</dbReference>
<keyword evidence="13" id="KW-0046">Antibiotic resistance</keyword>
<dbReference type="PIRSF" id="PIRSF006603">
    <property type="entry name" value="DinF"/>
    <property type="match status" value="1"/>
</dbReference>
<feature type="transmembrane region" description="Helical" evidence="15">
    <location>
        <begin position="158"/>
        <end position="181"/>
    </location>
</feature>
<comment type="caution">
    <text evidence="16">The sequence shown here is derived from an EMBL/GenBank/DDBJ whole genome shotgun (WGS) entry which is preliminary data.</text>
</comment>
<feature type="transmembrane region" description="Helical" evidence="15">
    <location>
        <begin position="128"/>
        <end position="146"/>
    </location>
</feature>
<dbReference type="AlphaFoldDB" id="A0A6A8MA56"/>
<keyword evidence="11" id="KW-0406">Ion transport</keyword>
<comment type="subcellular location">
    <subcellularLocation>
        <location evidence="2">Cell membrane</location>
        <topology evidence="2">Multi-pass membrane protein</topology>
    </subcellularLocation>
</comment>
<dbReference type="CDD" id="cd13143">
    <property type="entry name" value="MATE_MepA_like"/>
    <property type="match status" value="1"/>
</dbReference>
<evidence type="ECO:0000256" key="10">
    <source>
        <dbReference type="ARBA" id="ARBA00022989"/>
    </source>
</evidence>
<dbReference type="GO" id="GO:0005886">
    <property type="term" value="C:plasma membrane"/>
    <property type="evidence" value="ECO:0007669"/>
    <property type="project" value="UniProtKB-SubCell"/>
</dbReference>
<dbReference type="PANTHER" id="PTHR43298:SF2">
    <property type="entry name" value="FMN_FAD EXPORTER YEEO-RELATED"/>
    <property type="match status" value="1"/>
</dbReference>
<feature type="transmembrane region" description="Helical" evidence="15">
    <location>
        <begin position="390"/>
        <end position="408"/>
    </location>
</feature>
<evidence type="ECO:0000256" key="14">
    <source>
        <dbReference type="ARBA" id="ARBA00031636"/>
    </source>
</evidence>
<evidence type="ECO:0000256" key="2">
    <source>
        <dbReference type="ARBA" id="ARBA00004651"/>
    </source>
</evidence>
<dbReference type="GO" id="GO:0042910">
    <property type="term" value="F:xenobiotic transmembrane transporter activity"/>
    <property type="evidence" value="ECO:0007669"/>
    <property type="project" value="InterPro"/>
</dbReference>